<evidence type="ECO:0000259" key="4">
    <source>
        <dbReference type="PROSITE" id="PS50977"/>
    </source>
</evidence>
<protein>
    <submittedName>
        <fullName evidence="5">TetR family transcriptional regulator</fullName>
    </submittedName>
</protein>
<feature type="compositionally biased region" description="Basic residues" evidence="3">
    <location>
        <begin position="295"/>
        <end position="309"/>
    </location>
</feature>
<reference evidence="5" key="1">
    <citation type="submission" date="2020-03" db="EMBL/GenBank/DDBJ databases">
        <title>Draft sequencing of Paenibacilllus sp. S3N08.</title>
        <authorList>
            <person name="Kim D.-U."/>
        </authorList>
    </citation>
    <scope>NUCLEOTIDE SEQUENCE</scope>
    <source>
        <strain evidence="5">S3N08</strain>
    </source>
</reference>
<sequence>MDNEDKKIRKQDERAEETKRSIAESASRLFTARGYDAVTIREIAKEAGCSHTTIYLYFKDKEALLEQLAIQPLEQLELAILSIKNQKEGSIAQKLKEKSRVFVRFCLSHKSMVSIILEAQSVRGDTLNSEADVNQVRARIFAHLTDGIGSIIPNPGKDAGINHSRIYFFMLYGLIHTYMNSEEPLEALLERIQPVLDDGVDVILAGMQPKGQGIERGRKAAAESVEKPDERTEKLVTIPDSKLDRQPTEAVTDVKSEMQPKVKKEKSKEKKIKEQPEAEHDMPKVTDPNKEARKEKKQNKKNKDKKSKK</sequence>
<dbReference type="EMBL" id="JAAOIW010000010">
    <property type="protein sequence ID" value="NHN32971.1"/>
    <property type="molecule type" value="Genomic_DNA"/>
</dbReference>
<evidence type="ECO:0000256" key="1">
    <source>
        <dbReference type="ARBA" id="ARBA00023125"/>
    </source>
</evidence>
<feature type="DNA-binding region" description="H-T-H motif" evidence="2">
    <location>
        <begin position="39"/>
        <end position="58"/>
    </location>
</feature>
<dbReference type="RefSeq" id="WP_166153275.1">
    <property type="nucleotide sequence ID" value="NZ_JAAOIW010000010.1"/>
</dbReference>
<dbReference type="Proteomes" id="UP001165962">
    <property type="component" value="Unassembled WGS sequence"/>
</dbReference>
<proteinExistence type="predicted"/>
<evidence type="ECO:0000313" key="6">
    <source>
        <dbReference type="Proteomes" id="UP001165962"/>
    </source>
</evidence>
<feature type="domain" description="HTH tetR-type" evidence="4">
    <location>
        <begin position="16"/>
        <end position="76"/>
    </location>
</feature>
<feature type="region of interest" description="Disordered" evidence="3">
    <location>
        <begin position="1"/>
        <end position="20"/>
    </location>
</feature>
<dbReference type="PANTHER" id="PTHR43479:SF11">
    <property type="entry name" value="ACREF_ENVCD OPERON REPRESSOR-RELATED"/>
    <property type="match status" value="1"/>
</dbReference>
<gene>
    <name evidence="5" type="ORF">G9U52_24455</name>
</gene>
<feature type="region of interest" description="Disordered" evidence="3">
    <location>
        <begin position="212"/>
        <end position="309"/>
    </location>
</feature>
<evidence type="ECO:0000313" key="5">
    <source>
        <dbReference type="EMBL" id="NHN32971.1"/>
    </source>
</evidence>
<evidence type="ECO:0000256" key="2">
    <source>
        <dbReference type="PROSITE-ProRule" id="PRU00335"/>
    </source>
</evidence>
<dbReference type="PROSITE" id="PS50977">
    <property type="entry name" value="HTH_TETR_2"/>
    <property type="match status" value="1"/>
</dbReference>
<dbReference type="InterPro" id="IPR009057">
    <property type="entry name" value="Homeodomain-like_sf"/>
</dbReference>
<comment type="caution">
    <text evidence="5">The sequence shown here is derived from an EMBL/GenBank/DDBJ whole genome shotgun (WGS) entry which is preliminary data.</text>
</comment>
<name>A0ABX0JCK0_9BACL</name>
<dbReference type="PRINTS" id="PR00455">
    <property type="entry name" value="HTHTETR"/>
</dbReference>
<dbReference type="InterPro" id="IPR001647">
    <property type="entry name" value="HTH_TetR"/>
</dbReference>
<accession>A0ABX0JCK0</accession>
<dbReference type="InterPro" id="IPR050624">
    <property type="entry name" value="HTH-type_Tx_Regulator"/>
</dbReference>
<dbReference type="Gene3D" id="1.10.357.10">
    <property type="entry name" value="Tetracycline Repressor, domain 2"/>
    <property type="match status" value="1"/>
</dbReference>
<feature type="compositionally biased region" description="Basic and acidic residues" evidence="3">
    <location>
        <begin position="213"/>
        <end position="234"/>
    </location>
</feature>
<keyword evidence="1 2" id="KW-0238">DNA-binding</keyword>
<dbReference type="Pfam" id="PF00440">
    <property type="entry name" value="TetR_N"/>
    <property type="match status" value="1"/>
</dbReference>
<evidence type="ECO:0000256" key="3">
    <source>
        <dbReference type="SAM" id="MobiDB-lite"/>
    </source>
</evidence>
<dbReference type="SUPFAM" id="SSF46689">
    <property type="entry name" value="Homeodomain-like"/>
    <property type="match status" value="1"/>
</dbReference>
<feature type="compositionally biased region" description="Basic and acidic residues" evidence="3">
    <location>
        <begin position="241"/>
        <end position="294"/>
    </location>
</feature>
<dbReference type="PANTHER" id="PTHR43479">
    <property type="entry name" value="ACREF/ENVCD OPERON REPRESSOR-RELATED"/>
    <property type="match status" value="1"/>
</dbReference>
<organism evidence="5 6">
    <name type="scientific">Paenibacillus agricola</name>
    <dbReference type="NCBI Taxonomy" id="2716264"/>
    <lineage>
        <taxon>Bacteria</taxon>
        <taxon>Bacillati</taxon>
        <taxon>Bacillota</taxon>
        <taxon>Bacilli</taxon>
        <taxon>Bacillales</taxon>
        <taxon>Paenibacillaceae</taxon>
        <taxon>Paenibacillus</taxon>
    </lineage>
</organism>
<keyword evidence="6" id="KW-1185">Reference proteome</keyword>